<proteinExistence type="predicted"/>
<dbReference type="KEGG" id="gps:C427_0186"/>
<reference evidence="1 2" key="1">
    <citation type="journal article" date="2013" name="Genome Announc.">
        <title>Complete Genome Sequence of Glaciecola psychrophila Strain 170T.</title>
        <authorList>
            <person name="Yin J."/>
            <person name="Chen J."/>
            <person name="Liu G."/>
            <person name="Yu Y."/>
            <person name="Song L."/>
            <person name="Wang X."/>
            <person name="Qu X."/>
        </authorList>
    </citation>
    <scope>NUCLEOTIDE SEQUENCE [LARGE SCALE GENOMIC DNA]</scope>
    <source>
        <strain evidence="1 2">170</strain>
    </source>
</reference>
<dbReference type="PATRIC" id="fig|1129794.4.peg.180"/>
<keyword evidence="2" id="KW-1185">Reference proteome</keyword>
<protein>
    <submittedName>
        <fullName evidence="1">Uncharacterized protein</fullName>
    </submittedName>
</protein>
<sequence length="45" mass="5165">MAVFDRRLAIVFPPVNLHFGQYIIHQLSFNKRIISQKMSVCAAGF</sequence>
<dbReference type="HOGENOM" id="CLU_3203084_0_0_6"/>
<accession>K7AAX3</accession>
<evidence type="ECO:0000313" key="1">
    <source>
        <dbReference type="EMBL" id="AGH42296.1"/>
    </source>
</evidence>
<dbReference type="AlphaFoldDB" id="K7AAX3"/>
<evidence type="ECO:0000313" key="2">
    <source>
        <dbReference type="Proteomes" id="UP000011864"/>
    </source>
</evidence>
<name>K7AAX3_9ALTE</name>
<dbReference type="Proteomes" id="UP000011864">
    <property type="component" value="Chromosome"/>
</dbReference>
<organism evidence="1 2">
    <name type="scientific">Paraglaciecola psychrophila 170</name>
    <dbReference type="NCBI Taxonomy" id="1129794"/>
    <lineage>
        <taxon>Bacteria</taxon>
        <taxon>Pseudomonadati</taxon>
        <taxon>Pseudomonadota</taxon>
        <taxon>Gammaproteobacteria</taxon>
        <taxon>Alteromonadales</taxon>
        <taxon>Alteromonadaceae</taxon>
        <taxon>Paraglaciecola</taxon>
    </lineage>
</organism>
<gene>
    <name evidence="1" type="ORF">C427_0186</name>
</gene>
<dbReference type="EMBL" id="CP003837">
    <property type="protein sequence ID" value="AGH42296.1"/>
    <property type="molecule type" value="Genomic_DNA"/>
</dbReference>